<evidence type="ECO:0000256" key="1">
    <source>
        <dbReference type="SAM" id="SignalP"/>
    </source>
</evidence>
<feature type="chain" id="PRO_5046512898" description="Rap1a immunity protein domain-containing protein" evidence="1">
    <location>
        <begin position="21"/>
        <end position="128"/>
    </location>
</feature>
<evidence type="ECO:0000313" key="3">
    <source>
        <dbReference type="Proteomes" id="UP001366503"/>
    </source>
</evidence>
<feature type="signal peptide" evidence="1">
    <location>
        <begin position="1"/>
        <end position="20"/>
    </location>
</feature>
<keyword evidence="1" id="KW-0732">Signal</keyword>
<name>A0ABU8KEL8_9HYPH</name>
<sequence>MFRCMVSALVLGLATVPCRAENASAFIYSYGLESCGAYVAAYGNNHAGKAILRTADGRKFFDESANFMNWVLGYLSAVNMMRAPGKQSIQLDNAAVDLWLRNWCNAHPTNSIFDGTLALVAEQYNTQR</sequence>
<evidence type="ECO:0008006" key="4">
    <source>
        <dbReference type="Google" id="ProtNLM"/>
    </source>
</evidence>
<gene>
    <name evidence="2" type="ORF">O7A05_18545</name>
</gene>
<dbReference type="RefSeq" id="WP_337094434.1">
    <property type="nucleotide sequence ID" value="NZ_JAPYKO010000012.1"/>
</dbReference>
<dbReference type="EMBL" id="JAPYKO010000012">
    <property type="protein sequence ID" value="MEI9404143.1"/>
    <property type="molecule type" value="Genomic_DNA"/>
</dbReference>
<organism evidence="2 3">
    <name type="scientific">Mesorhizobium argentiipisi</name>
    <dbReference type="NCBI Taxonomy" id="3015175"/>
    <lineage>
        <taxon>Bacteria</taxon>
        <taxon>Pseudomonadati</taxon>
        <taxon>Pseudomonadota</taxon>
        <taxon>Alphaproteobacteria</taxon>
        <taxon>Hyphomicrobiales</taxon>
        <taxon>Phyllobacteriaceae</taxon>
        <taxon>Mesorhizobium</taxon>
    </lineage>
</organism>
<evidence type="ECO:0000313" key="2">
    <source>
        <dbReference type="EMBL" id="MEI9404143.1"/>
    </source>
</evidence>
<protein>
    <recommendedName>
        <fullName evidence="4">Rap1a immunity protein domain-containing protein</fullName>
    </recommendedName>
</protein>
<dbReference type="Proteomes" id="UP001366503">
    <property type="component" value="Unassembled WGS sequence"/>
</dbReference>
<accession>A0ABU8KEL8</accession>
<keyword evidence="3" id="KW-1185">Reference proteome</keyword>
<comment type="caution">
    <text evidence="2">The sequence shown here is derived from an EMBL/GenBank/DDBJ whole genome shotgun (WGS) entry which is preliminary data.</text>
</comment>
<proteinExistence type="predicted"/>
<reference evidence="2 3" key="1">
    <citation type="submission" date="2022-12" db="EMBL/GenBank/DDBJ databases">
        <authorList>
            <person name="Muema E."/>
        </authorList>
    </citation>
    <scope>NUCLEOTIDE SEQUENCE [LARGE SCALE GENOMIC DNA]</scope>
    <source>
        <strain evidence="3">1330</strain>
    </source>
</reference>